<keyword evidence="2" id="KW-1185">Reference proteome</keyword>
<accession>A0ACB9CSA3</accession>
<evidence type="ECO:0000313" key="1">
    <source>
        <dbReference type="EMBL" id="KAI3737204.1"/>
    </source>
</evidence>
<proteinExistence type="predicted"/>
<dbReference type="EMBL" id="CM042013">
    <property type="protein sequence ID" value="KAI3737204.1"/>
    <property type="molecule type" value="Genomic_DNA"/>
</dbReference>
<reference evidence="1 2" key="2">
    <citation type="journal article" date="2022" name="Mol. Ecol. Resour.">
        <title>The genomes of chicory, endive, great burdock and yacon provide insights into Asteraceae paleo-polyploidization history and plant inulin production.</title>
        <authorList>
            <person name="Fan W."/>
            <person name="Wang S."/>
            <person name="Wang H."/>
            <person name="Wang A."/>
            <person name="Jiang F."/>
            <person name="Liu H."/>
            <person name="Zhao H."/>
            <person name="Xu D."/>
            <person name="Zhang Y."/>
        </authorList>
    </citation>
    <scope>NUCLEOTIDE SEQUENCE [LARGE SCALE GENOMIC DNA]</scope>
    <source>
        <strain evidence="2">cv. Punajuju</strain>
        <tissue evidence="1">Leaves</tissue>
    </source>
</reference>
<dbReference type="Proteomes" id="UP001055811">
    <property type="component" value="Linkage Group LG05"/>
</dbReference>
<evidence type="ECO:0000313" key="2">
    <source>
        <dbReference type="Proteomes" id="UP001055811"/>
    </source>
</evidence>
<protein>
    <submittedName>
        <fullName evidence="1">Uncharacterized protein</fullName>
    </submittedName>
</protein>
<gene>
    <name evidence="1" type="ORF">L2E82_27199</name>
</gene>
<comment type="caution">
    <text evidence="1">The sequence shown here is derived from an EMBL/GenBank/DDBJ whole genome shotgun (WGS) entry which is preliminary data.</text>
</comment>
<name>A0ACB9CSA3_CICIN</name>
<organism evidence="1 2">
    <name type="scientific">Cichorium intybus</name>
    <name type="common">Chicory</name>
    <dbReference type="NCBI Taxonomy" id="13427"/>
    <lineage>
        <taxon>Eukaryota</taxon>
        <taxon>Viridiplantae</taxon>
        <taxon>Streptophyta</taxon>
        <taxon>Embryophyta</taxon>
        <taxon>Tracheophyta</taxon>
        <taxon>Spermatophyta</taxon>
        <taxon>Magnoliopsida</taxon>
        <taxon>eudicotyledons</taxon>
        <taxon>Gunneridae</taxon>
        <taxon>Pentapetalae</taxon>
        <taxon>asterids</taxon>
        <taxon>campanulids</taxon>
        <taxon>Asterales</taxon>
        <taxon>Asteraceae</taxon>
        <taxon>Cichorioideae</taxon>
        <taxon>Cichorieae</taxon>
        <taxon>Cichoriinae</taxon>
        <taxon>Cichorium</taxon>
    </lineage>
</organism>
<sequence>MATHLDRWEKDPFFGAAEEVQQSADRMESTYRTLIHASKEPSVWNSDALRRDLRTALGTTKWQLEEFERAVHSSYNRTSTDNTKDRHRDFINAIESQISRVETSWNEHYSPKKPPRPWVKLNEGERKELALFLAGSRTPGGDEQQPAKTRRKQKAEAKEQKLSSHRRAASASADIGSWKITIDDDVGKDENPPRKIPSFSGLLNKLEYSASKLKWPKNGYRKLKQEADSGSLETRQLTRGLEMSKNCPEQCDNKRLHAWCGAIHRLFQRSQYYMLYSCRTQTIFWVIVAFCLFALIVFHLISSGAKKLS</sequence>
<reference evidence="2" key="1">
    <citation type="journal article" date="2022" name="Mol. Ecol. Resour.">
        <title>The genomes of chicory, endive, great burdock and yacon provide insights into Asteraceae palaeo-polyploidization history and plant inulin production.</title>
        <authorList>
            <person name="Fan W."/>
            <person name="Wang S."/>
            <person name="Wang H."/>
            <person name="Wang A."/>
            <person name="Jiang F."/>
            <person name="Liu H."/>
            <person name="Zhao H."/>
            <person name="Xu D."/>
            <person name="Zhang Y."/>
        </authorList>
    </citation>
    <scope>NUCLEOTIDE SEQUENCE [LARGE SCALE GENOMIC DNA]</scope>
    <source>
        <strain evidence="2">cv. Punajuju</strain>
    </source>
</reference>